<proteinExistence type="predicted"/>
<name>J9G4S7_9ZZZZ</name>
<reference evidence="1" key="1">
    <citation type="journal article" date="2012" name="PLoS ONE">
        <title>Gene sets for utilization of primary and secondary nutrition supplies in the distal gut of endangered iberian lynx.</title>
        <authorList>
            <person name="Alcaide M."/>
            <person name="Messina E."/>
            <person name="Richter M."/>
            <person name="Bargiela R."/>
            <person name="Peplies J."/>
            <person name="Huws S.A."/>
            <person name="Newbold C.J."/>
            <person name="Golyshin P.N."/>
            <person name="Simon M.A."/>
            <person name="Lopez G."/>
            <person name="Yakimov M.M."/>
            <person name="Ferrer M."/>
        </authorList>
    </citation>
    <scope>NUCLEOTIDE SEQUENCE</scope>
</reference>
<gene>
    <name evidence="1" type="ORF">EVA_09675</name>
</gene>
<evidence type="ECO:0000313" key="1">
    <source>
        <dbReference type="EMBL" id="EJX02217.1"/>
    </source>
</evidence>
<dbReference type="EMBL" id="AMCI01002639">
    <property type="protein sequence ID" value="EJX02217.1"/>
    <property type="molecule type" value="Genomic_DNA"/>
</dbReference>
<organism evidence="1">
    <name type="scientific">gut metagenome</name>
    <dbReference type="NCBI Taxonomy" id="749906"/>
    <lineage>
        <taxon>unclassified sequences</taxon>
        <taxon>metagenomes</taxon>
        <taxon>organismal metagenomes</taxon>
    </lineage>
</organism>
<feature type="non-terminal residue" evidence="1">
    <location>
        <position position="31"/>
    </location>
</feature>
<protein>
    <submittedName>
        <fullName evidence="1">Uncharacterized protein</fullName>
    </submittedName>
</protein>
<sequence length="31" mass="3594">MNSSDKTKGYRVLGTMYAQYRPIEDLIIKTT</sequence>
<accession>J9G4S7</accession>
<comment type="caution">
    <text evidence="1">The sequence shown here is derived from an EMBL/GenBank/DDBJ whole genome shotgun (WGS) entry which is preliminary data.</text>
</comment>
<dbReference type="AlphaFoldDB" id="J9G4S7"/>